<organism evidence="3 4">
    <name type="scientific">Sandaracinus amylolyticus</name>
    <dbReference type="NCBI Taxonomy" id="927083"/>
    <lineage>
        <taxon>Bacteria</taxon>
        <taxon>Pseudomonadati</taxon>
        <taxon>Myxococcota</taxon>
        <taxon>Polyangia</taxon>
        <taxon>Polyangiales</taxon>
        <taxon>Sandaracinaceae</taxon>
        <taxon>Sandaracinus</taxon>
    </lineage>
</organism>
<dbReference type="InterPro" id="IPR025565">
    <property type="entry name" value="DUF4328"/>
</dbReference>
<keyword evidence="1" id="KW-0472">Membrane</keyword>
<feature type="transmembrane region" description="Helical" evidence="1">
    <location>
        <begin position="23"/>
        <end position="49"/>
    </location>
</feature>
<accession>A0A0F6YP58</accession>
<evidence type="ECO:0000259" key="2">
    <source>
        <dbReference type="Pfam" id="PF14219"/>
    </source>
</evidence>
<feature type="domain" description="DUF4328" evidence="2">
    <location>
        <begin position="63"/>
        <end position="196"/>
    </location>
</feature>
<dbReference type="Proteomes" id="UP000034883">
    <property type="component" value="Chromosome"/>
</dbReference>
<gene>
    <name evidence="3" type="ORF">DB32_008277</name>
</gene>
<dbReference type="Pfam" id="PF14219">
    <property type="entry name" value="DUF4328"/>
    <property type="match status" value="1"/>
</dbReference>
<feature type="transmembrane region" description="Helical" evidence="1">
    <location>
        <begin position="61"/>
        <end position="86"/>
    </location>
</feature>
<evidence type="ECO:0000256" key="1">
    <source>
        <dbReference type="SAM" id="Phobius"/>
    </source>
</evidence>
<dbReference type="EMBL" id="CP011125">
    <property type="protein sequence ID" value="AKF11128.1"/>
    <property type="molecule type" value="Genomic_DNA"/>
</dbReference>
<proteinExistence type="predicted"/>
<dbReference type="STRING" id="927083.DB32_008277"/>
<feature type="transmembrane region" description="Helical" evidence="1">
    <location>
        <begin position="170"/>
        <end position="192"/>
    </location>
</feature>
<name>A0A0F6YP58_9BACT</name>
<keyword evidence="1" id="KW-0812">Transmembrane</keyword>
<reference evidence="3 4" key="1">
    <citation type="submission" date="2015-03" db="EMBL/GenBank/DDBJ databases">
        <title>Genome assembly of Sandaracinus amylolyticus DSM 53668.</title>
        <authorList>
            <person name="Sharma G."/>
            <person name="Subramanian S."/>
        </authorList>
    </citation>
    <scope>NUCLEOTIDE SEQUENCE [LARGE SCALE GENOMIC DNA]</scope>
    <source>
        <strain evidence="3 4">DSM 53668</strain>
    </source>
</reference>
<feature type="transmembrane region" description="Helical" evidence="1">
    <location>
        <begin position="106"/>
        <end position="126"/>
    </location>
</feature>
<feature type="transmembrane region" description="Helical" evidence="1">
    <location>
        <begin position="138"/>
        <end position="158"/>
    </location>
</feature>
<keyword evidence="1" id="KW-1133">Transmembrane helix</keyword>
<protein>
    <recommendedName>
        <fullName evidence="2">DUF4328 domain-containing protein</fullName>
    </recommendedName>
</protein>
<keyword evidence="4" id="KW-1185">Reference proteome</keyword>
<evidence type="ECO:0000313" key="4">
    <source>
        <dbReference type="Proteomes" id="UP000034883"/>
    </source>
</evidence>
<dbReference type="KEGG" id="samy:DB32_008277"/>
<dbReference type="AlphaFoldDB" id="A0A0F6YP58"/>
<sequence>MADQVMDDGARRPEYVDACRRALIAQVALALNPLSLVATCCLALGLPVLEEVTGTPPISTLLLSQVSFVVAMLLMLATAVAFFAWLQRARSNAHALTGEPPAHGSAFAIAVWLIPCANCWLPLTVVREVDRKSDPTRGGSPWLLGGWWVAYLAMHFAIGRLATAVDRRAMGLWFFAWVASALVAATLAILVIRRIQKNQIALVTRADAHAIAAEFA</sequence>
<evidence type="ECO:0000313" key="3">
    <source>
        <dbReference type="EMBL" id="AKF11128.1"/>
    </source>
</evidence>